<reference evidence="1" key="1">
    <citation type="journal article" date="2020" name="mSystems">
        <title>Genome- and Community-Level Interaction Insights into Carbon Utilization and Element Cycling Functions of Hydrothermarchaeota in Hydrothermal Sediment.</title>
        <authorList>
            <person name="Zhou Z."/>
            <person name="Liu Y."/>
            <person name="Xu W."/>
            <person name="Pan J."/>
            <person name="Luo Z.H."/>
            <person name="Li M."/>
        </authorList>
    </citation>
    <scope>NUCLEOTIDE SEQUENCE [LARGE SCALE GENOMIC DNA]</scope>
    <source>
        <strain evidence="1">SpSt-732</strain>
    </source>
</reference>
<organism evidence="1">
    <name type="scientific">Ignisphaera aggregans</name>
    <dbReference type="NCBI Taxonomy" id="334771"/>
    <lineage>
        <taxon>Archaea</taxon>
        <taxon>Thermoproteota</taxon>
        <taxon>Thermoprotei</taxon>
        <taxon>Desulfurococcales</taxon>
        <taxon>Desulfurococcaceae</taxon>
        <taxon>Ignisphaera</taxon>
    </lineage>
</organism>
<dbReference type="InterPro" id="IPR017853">
    <property type="entry name" value="GH"/>
</dbReference>
<accession>A0A7C4FI49</accession>
<dbReference type="SUPFAM" id="SSF51445">
    <property type="entry name" value="(Trans)glycosidases"/>
    <property type="match status" value="1"/>
</dbReference>
<dbReference type="EMBL" id="DTFF01000063">
    <property type="protein sequence ID" value="HGI88150.1"/>
    <property type="molecule type" value="Genomic_DNA"/>
</dbReference>
<comment type="caution">
    <text evidence="1">The sequence shown here is derived from an EMBL/GenBank/DDBJ whole genome shotgun (WGS) entry which is preliminary data.</text>
</comment>
<proteinExistence type="predicted"/>
<name>A0A7C4FI49_9CREN</name>
<protein>
    <submittedName>
        <fullName evidence="1">Uncharacterized protein</fullName>
    </submittedName>
</protein>
<gene>
    <name evidence="1" type="ORF">ENV14_07190</name>
</gene>
<dbReference type="AlphaFoldDB" id="A0A7C4FI49"/>
<sequence length="840" mass="93102">MALSRYTFVAIAVVAIVIASVAGYHISSIGKGTLTQTTTITLPSTVTSAIISTVYASKTFTEVLTNTQSITIYKTLTSVVTQPTEVEKPVTLSTTVTKTTTVKITATAPQLPKSASLFTFYLPWDDSLETVTSLSSYLDKPAGKYGHITIGPDGHLYAGEKRIRFLGVSVVGPGAFPSKEEADAIAARLAKFGINLVRFHALDANWEPNNNIFQPPGTRNLRQDALDRLDYFVAALKRNGIYIDINLMCYRQFSSADGLPSEVNNMAVKDQHTLPFFYEPAKQLVKEFAMKLFTHVNPYTGLSYAEDPAVAFVEILNEYGITFGWLDGAIDRLPKVFRDALREKWNDFLIAKYGSTENLRKAWGATLKPGENLEEKTVDVFNYADVITARPSQQARMDWAEFLWYLDYNYFTEMYSYLKNELGVKALIIGTQSAWGGTPNILANLDAVDAHHYWRYPVGSGNNWYVLNDAMVNNPRYNTISQLALRSVLGKPFTISEYNHPAPNMYRPEGFVLLAAYAAFQDWDAIMPYSYGPYTSGHIALASWNSTRMRGTLDFDQDPARMALMLTAHMLFVRGDVSPARQVVGVRMTKGDEIRLVATLRAGAWNMPSGTLLDVPYYVPLVHRAAVVVDNITAPISYISPSEVPPPEGGIIKSDTGELIWDCSDVDRCVFIVNTPRSIVLTGFLGNRRFTFGNITIEVKDTLLGGWATIAMHVVEGSSFADAKRILVLTIGVSLNSNMPIYKFDTKQKLFTASVNLTKDLLSSLYGVKISNFGNWGSGPTIVEGINATITISTERRVAAWILDNVGRKLRPITVVTQGGSKVVELRGVYSTIWYELQLY</sequence>
<evidence type="ECO:0000313" key="1">
    <source>
        <dbReference type="EMBL" id="HGI88150.1"/>
    </source>
</evidence>
<dbReference type="Gene3D" id="3.20.20.80">
    <property type="entry name" value="Glycosidases"/>
    <property type="match status" value="1"/>
</dbReference>